<feature type="transmembrane region" description="Helical" evidence="1">
    <location>
        <begin position="167"/>
        <end position="185"/>
    </location>
</feature>
<evidence type="ECO:0000256" key="1">
    <source>
        <dbReference type="SAM" id="Phobius"/>
    </source>
</evidence>
<feature type="transmembrane region" description="Helical" evidence="1">
    <location>
        <begin position="21"/>
        <end position="45"/>
    </location>
</feature>
<reference evidence="2 3" key="1">
    <citation type="submission" date="2021-04" db="EMBL/GenBank/DDBJ databases">
        <title>Allobacillus sp. nov. SKP8-2 isolated from shrimp paste.</title>
        <authorList>
            <person name="Tanasupawat S."/>
            <person name="Yiamsombat S."/>
            <person name="Kanchanasin P."/>
            <person name="Kuncharoen N."/>
        </authorList>
    </citation>
    <scope>NUCLEOTIDE SEQUENCE [LARGE SCALE GENOMIC DNA]</scope>
    <source>
        <strain evidence="2 3">SKP8-2</strain>
    </source>
</reference>
<keyword evidence="3" id="KW-1185">Reference proteome</keyword>
<feature type="transmembrane region" description="Helical" evidence="1">
    <location>
        <begin position="310"/>
        <end position="329"/>
    </location>
</feature>
<keyword evidence="1" id="KW-0472">Membrane</keyword>
<feature type="transmembrane region" description="Helical" evidence="1">
    <location>
        <begin position="100"/>
        <end position="120"/>
    </location>
</feature>
<dbReference type="AlphaFoldDB" id="A0A941CUK7"/>
<comment type="caution">
    <text evidence="2">The sequence shown here is derived from an EMBL/GenBank/DDBJ whole genome shotgun (WGS) entry which is preliminary data.</text>
</comment>
<feature type="transmembrane region" description="Helical" evidence="1">
    <location>
        <begin position="285"/>
        <end position="304"/>
    </location>
</feature>
<evidence type="ECO:0000313" key="2">
    <source>
        <dbReference type="EMBL" id="MBR7552995.1"/>
    </source>
</evidence>
<keyword evidence="1" id="KW-1133">Transmembrane helix</keyword>
<dbReference type="EMBL" id="JAGSIE010000007">
    <property type="protein sequence ID" value="MBR7552995.1"/>
    <property type="molecule type" value="Genomic_DNA"/>
</dbReference>
<sequence>MNTNQLWKDRFNQHIKMLSRYLKLMFNDHLAFALIFFVAAFAYFYQQWLQTVPPNFPVEWMAAIIFGFLVTFSSVRTFLRQADEVFLLPIEDAMKPYMRNAFIYSLIIQGYWLALFLFALTPLMMTVKEDISIGHVLGLFAFLVVLKIGNLLATWFAQKTRDNSYHYVDYGVRLVVNTLFVFFVVSEVWTLAAMAAIVFIGIMFVHYTQVNVRNSFPWDLLIEREEEKLQFFYRMANLSTDVPNLKQKPKKRHWLVRLVTSTLSFNQEQSFFYLYSITFLRSRDYFGMYFRLILLSIFFVYWIPLFWGKIFFSLLLLFVSGFQFITIYHHHKGLDWIRLYPVSESVRKKAIHQIILLLMIIQILVIFPVYIWFGNIGNALIFTSLAIVLTILFETFYLKNRMNRMSDS</sequence>
<evidence type="ECO:0000313" key="3">
    <source>
        <dbReference type="Proteomes" id="UP000675431"/>
    </source>
</evidence>
<dbReference type="Pfam" id="PF05975">
    <property type="entry name" value="EcsB"/>
    <property type="match status" value="1"/>
</dbReference>
<feature type="transmembrane region" description="Helical" evidence="1">
    <location>
        <begin position="132"/>
        <end position="155"/>
    </location>
</feature>
<accession>A0A941CUK7</accession>
<dbReference type="InterPro" id="IPR010288">
    <property type="entry name" value="EcsB_ABC"/>
</dbReference>
<dbReference type="Proteomes" id="UP000675431">
    <property type="component" value="Unassembled WGS sequence"/>
</dbReference>
<organism evidence="2 3">
    <name type="scientific">Allobacillus saliphilus</name>
    <dbReference type="NCBI Taxonomy" id="2912308"/>
    <lineage>
        <taxon>Bacteria</taxon>
        <taxon>Bacillati</taxon>
        <taxon>Bacillota</taxon>
        <taxon>Bacilli</taxon>
        <taxon>Bacillales</taxon>
        <taxon>Bacillaceae</taxon>
        <taxon>Allobacillus</taxon>
    </lineage>
</organism>
<gene>
    <name evidence="2" type="ORF">KC820_02390</name>
</gene>
<feature type="transmembrane region" description="Helical" evidence="1">
    <location>
        <begin position="350"/>
        <end position="373"/>
    </location>
</feature>
<proteinExistence type="predicted"/>
<feature type="transmembrane region" description="Helical" evidence="1">
    <location>
        <begin position="191"/>
        <end position="208"/>
    </location>
</feature>
<dbReference type="PIRSF" id="PIRSF037259">
    <property type="entry name" value="EcsB_ABC"/>
    <property type="match status" value="1"/>
</dbReference>
<feature type="transmembrane region" description="Helical" evidence="1">
    <location>
        <begin position="379"/>
        <end position="398"/>
    </location>
</feature>
<protein>
    <submittedName>
        <fullName evidence="2">ABC transporter permease</fullName>
    </submittedName>
</protein>
<keyword evidence="1" id="KW-0812">Transmembrane</keyword>
<dbReference type="RefSeq" id="WP_212367639.1">
    <property type="nucleotide sequence ID" value="NZ_JAGSIE010000007.1"/>
</dbReference>
<name>A0A941CUK7_9BACI</name>
<dbReference type="GO" id="GO:0016020">
    <property type="term" value="C:membrane"/>
    <property type="evidence" value="ECO:0007669"/>
    <property type="project" value="InterPro"/>
</dbReference>
<feature type="transmembrane region" description="Helical" evidence="1">
    <location>
        <begin position="60"/>
        <end position="79"/>
    </location>
</feature>